<protein>
    <recommendedName>
        <fullName evidence="2">Spondin domain-containing protein</fullName>
    </recommendedName>
</protein>
<accession>A0A2S9V4M7</accession>
<dbReference type="PROSITE" id="PS51257">
    <property type="entry name" value="PROKAR_LIPOPROTEIN"/>
    <property type="match status" value="1"/>
</dbReference>
<dbReference type="InterPro" id="IPR009465">
    <property type="entry name" value="Spondin_N"/>
</dbReference>
<dbReference type="Proteomes" id="UP000238949">
    <property type="component" value="Unassembled WGS sequence"/>
</dbReference>
<gene>
    <name evidence="3" type="ORF">C6Y40_22030</name>
</gene>
<evidence type="ECO:0000256" key="1">
    <source>
        <dbReference type="SAM" id="SignalP"/>
    </source>
</evidence>
<dbReference type="AlphaFoldDB" id="A0A2S9V4M7"/>
<dbReference type="Pfam" id="PF06468">
    <property type="entry name" value="Spond_N"/>
    <property type="match status" value="1"/>
</dbReference>
<feature type="signal peptide" evidence="1">
    <location>
        <begin position="1"/>
        <end position="20"/>
    </location>
</feature>
<dbReference type="NCBIfam" id="NF038123">
    <property type="entry name" value="NF038123_dom"/>
    <property type="match status" value="1"/>
</dbReference>
<evidence type="ECO:0000313" key="3">
    <source>
        <dbReference type="EMBL" id="PRO71412.1"/>
    </source>
</evidence>
<dbReference type="EMBL" id="PVNP01000206">
    <property type="protein sequence ID" value="PRO71412.1"/>
    <property type="molecule type" value="Genomic_DNA"/>
</dbReference>
<dbReference type="Gene3D" id="2.60.40.2130">
    <property type="entry name" value="F-spondin domain"/>
    <property type="match status" value="1"/>
</dbReference>
<name>A0A2S9V4M7_9ALTE</name>
<proteinExistence type="predicted"/>
<evidence type="ECO:0000313" key="4">
    <source>
        <dbReference type="Proteomes" id="UP000238949"/>
    </source>
</evidence>
<comment type="caution">
    <text evidence="3">The sequence shown here is derived from an EMBL/GenBank/DDBJ whole genome shotgun (WGS) entry which is preliminary data.</text>
</comment>
<evidence type="ECO:0000259" key="2">
    <source>
        <dbReference type="Pfam" id="PF06468"/>
    </source>
</evidence>
<feature type="chain" id="PRO_5015419773" description="Spondin domain-containing protein" evidence="1">
    <location>
        <begin position="21"/>
        <end position="235"/>
    </location>
</feature>
<dbReference type="InterPro" id="IPR038678">
    <property type="entry name" value="Spondin_N_sf"/>
</dbReference>
<organism evidence="3 4">
    <name type="scientific">Alteromonas alba</name>
    <dbReference type="NCBI Taxonomy" id="2079529"/>
    <lineage>
        <taxon>Bacteria</taxon>
        <taxon>Pseudomonadati</taxon>
        <taxon>Pseudomonadota</taxon>
        <taxon>Gammaproteobacteria</taxon>
        <taxon>Alteromonadales</taxon>
        <taxon>Alteromonadaceae</taxon>
        <taxon>Alteromonas/Salinimonas group</taxon>
        <taxon>Alteromonas</taxon>
    </lineage>
</organism>
<keyword evidence="4" id="KW-1185">Reference proteome</keyword>
<keyword evidence="1" id="KW-0732">Signal</keyword>
<dbReference type="RefSeq" id="WP_105936550.1">
    <property type="nucleotide sequence ID" value="NZ_PVNP01000206.1"/>
</dbReference>
<feature type="domain" description="Spondin" evidence="2">
    <location>
        <begin position="63"/>
        <end position="170"/>
    </location>
</feature>
<dbReference type="OrthoDB" id="5188840at2"/>
<sequence>MVIQQRFGLSLVALSCLALTACDHNDDNEPAPVPPADVSYSYEVTVQNITQGQPLSPVGVALHGDAVMWEVGMPASAALEVLAEGGDNSDFTASEGVMASASGAGPIAPGSSETITVTVINEPDTFISVATMLVNTNDAFAGVTGHALGELEVNQSMTMVLPVLDAGTEANSEVAGTIPGPADGGEGYNAERDDADLVSFHPGVVSAQDGLKMSVLTAAHRFDNPAVKLTITRVE</sequence>
<reference evidence="4" key="1">
    <citation type="journal article" date="2020" name="Int. J. Syst. Evol. Microbiol.">
        <title>Alteromonas alba sp. nov., a marine bacterium isolated from the seawater of the West Pacific Ocean.</title>
        <authorList>
            <person name="Sun C."/>
            <person name="Wu Y.-H."/>
            <person name="Xamxidin M."/>
            <person name="Cheng H."/>
            <person name="Xu X.-W."/>
        </authorList>
    </citation>
    <scope>NUCLEOTIDE SEQUENCE [LARGE SCALE GENOMIC DNA]</scope>
    <source>
        <strain evidence="4">190</strain>
    </source>
</reference>